<dbReference type="Pfam" id="PF06983">
    <property type="entry name" value="3-dmu-9_3-mt"/>
    <property type="match status" value="1"/>
</dbReference>
<keyword evidence="4" id="KW-1185">Reference proteome</keyword>
<evidence type="ECO:0000313" key="3">
    <source>
        <dbReference type="EMBL" id="KAK5083308.1"/>
    </source>
</evidence>
<dbReference type="Gene3D" id="3.10.180.10">
    <property type="entry name" value="2,3-Dihydroxybiphenyl 1,2-Dioxygenase, domain 1"/>
    <property type="match status" value="1"/>
</dbReference>
<accession>A0ABR0K1Y6</accession>
<comment type="caution">
    <text evidence="3">The sequence shown here is derived from an EMBL/GenBank/DDBJ whole genome shotgun (WGS) entry which is preliminary data.</text>
</comment>
<evidence type="ECO:0000259" key="2">
    <source>
        <dbReference type="Pfam" id="PF06983"/>
    </source>
</evidence>
<dbReference type="PANTHER" id="PTHR33990:SF2">
    <property type="entry name" value="PHNB-LIKE DOMAIN-CONTAINING PROTEIN"/>
    <property type="match status" value="1"/>
</dbReference>
<evidence type="ECO:0000313" key="4">
    <source>
        <dbReference type="Proteomes" id="UP001345013"/>
    </source>
</evidence>
<proteinExistence type="predicted"/>
<dbReference type="InterPro" id="IPR028973">
    <property type="entry name" value="PhnB-like"/>
</dbReference>
<gene>
    <name evidence="3" type="ORF">LTR24_007732</name>
</gene>
<dbReference type="Proteomes" id="UP001345013">
    <property type="component" value="Unassembled WGS sequence"/>
</dbReference>
<feature type="coiled-coil region" evidence="1">
    <location>
        <begin position="179"/>
        <end position="206"/>
    </location>
</feature>
<feature type="domain" description="PhnB-like" evidence="2">
    <location>
        <begin position="6"/>
        <end position="149"/>
    </location>
</feature>
<organism evidence="3 4">
    <name type="scientific">Lithohypha guttulata</name>
    <dbReference type="NCBI Taxonomy" id="1690604"/>
    <lineage>
        <taxon>Eukaryota</taxon>
        <taxon>Fungi</taxon>
        <taxon>Dikarya</taxon>
        <taxon>Ascomycota</taxon>
        <taxon>Pezizomycotina</taxon>
        <taxon>Eurotiomycetes</taxon>
        <taxon>Chaetothyriomycetidae</taxon>
        <taxon>Chaetothyriales</taxon>
        <taxon>Trichomeriaceae</taxon>
        <taxon>Lithohypha</taxon>
    </lineage>
</organism>
<dbReference type="InterPro" id="IPR029068">
    <property type="entry name" value="Glyas_Bleomycin-R_OHBP_Dase"/>
</dbReference>
<protein>
    <recommendedName>
        <fullName evidence="2">PhnB-like domain-containing protein</fullName>
    </recommendedName>
</protein>
<reference evidence="3 4" key="1">
    <citation type="submission" date="2023-08" db="EMBL/GenBank/DDBJ databases">
        <title>Black Yeasts Isolated from many extreme environments.</title>
        <authorList>
            <person name="Coleine C."/>
            <person name="Stajich J.E."/>
            <person name="Selbmann L."/>
        </authorList>
    </citation>
    <scope>NUCLEOTIDE SEQUENCE [LARGE SCALE GENOMIC DNA]</scope>
    <source>
        <strain evidence="3 4">CCFEE 5885</strain>
    </source>
</reference>
<name>A0ABR0K1Y6_9EURO</name>
<keyword evidence="1" id="KW-0175">Coiled coil</keyword>
<dbReference type="SUPFAM" id="SSF54593">
    <property type="entry name" value="Glyoxalase/Bleomycin resistance protein/Dihydroxybiphenyl dioxygenase"/>
    <property type="match status" value="1"/>
</dbReference>
<dbReference type="PANTHER" id="PTHR33990">
    <property type="entry name" value="PROTEIN YJDN-RELATED"/>
    <property type="match status" value="1"/>
</dbReference>
<dbReference type="EMBL" id="JAVRRG010000121">
    <property type="protein sequence ID" value="KAK5083308.1"/>
    <property type="molecule type" value="Genomic_DNA"/>
</dbReference>
<sequence length="218" mass="24435">MALTSKITPFLWFPHPFALTAAEFYVSLFNSSPSPHTSKSAIVSKSTYTKSTTQELEAHKDTPRHPPAGSVLIVQFSLCGQNFLALNGPYLPDQPQNSLFPFNEAISFSIECETQEEIDYYWDGLTKDGGKTIDCGWCKDKFGVAWQVVPRRLRELMDPDGEGAEACGMVREMVAGAMMKMKKMEIEALEDAAKEAREKILKIQARQQHKKFGPEHSI</sequence>
<dbReference type="CDD" id="cd06588">
    <property type="entry name" value="PhnB_like"/>
    <property type="match status" value="1"/>
</dbReference>
<evidence type="ECO:0000256" key="1">
    <source>
        <dbReference type="SAM" id="Coils"/>
    </source>
</evidence>